<accession>A0ABT6VNN7</accession>
<keyword evidence="1" id="KW-0812">Transmembrane</keyword>
<sequence>MLHNDFLLIDRSNKIRASGGGCNPALNAGMAAGPGSSGLVVVALVILYNVPGIALWRSGTKRPDTQVGPGGA</sequence>
<protein>
    <submittedName>
        <fullName evidence="2">Uncharacterized protein</fullName>
    </submittedName>
</protein>
<proteinExistence type="predicted"/>
<gene>
    <name evidence="2" type="ORF">QLQ84_12205</name>
</gene>
<keyword evidence="3" id="KW-1185">Reference proteome</keyword>
<dbReference type="EMBL" id="JASCQO010000038">
    <property type="protein sequence ID" value="MDI5934548.1"/>
    <property type="molecule type" value="Genomic_DNA"/>
</dbReference>
<evidence type="ECO:0000313" key="3">
    <source>
        <dbReference type="Proteomes" id="UP001244242"/>
    </source>
</evidence>
<feature type="transmembrane region" description="Helical" evidence="1">
    <location>
        <begin position="36"/>
        <end position="56"/>
    </location>
</feature>
<comment type="caution">
    <text evidence="2">The sequence shown here is derived from an EMBL/GenBank/DDBJ whole genome shotgun (WGS) entry which is preliminary data.</text>
</comment>
<evidence type="ECO:0000313" key="2">
    <source>
        <dbReference type="EMBL" id="MDI5934548.1"/>
    </source>
</evidence>
<dbReference type="Proteomes" id="UP001244242">
    <property type="component" value="Unassembled WGS sequence"/>
</dbReference>
<evidence type="ECO:0000256" key="1">
    <source>
        <dbReference type="SAM" id="Phobius"/>
    </source>
</evidence>
<reference evidence="2 3" key="1">
    <citation type="submission" date="2023-04" db="EMBL/GenBank/DDBJ databases">
        <title>Halomonas strains isolated from rhizosphere soil.</title>
        <authorList>
            <person name="Xu L."/>
            <person name="Sun J.-Q."/>
        </authorList>
    </citation>
    <scope>NUCLEOTIDE SEQUENCE [LARGE SCALE GENOMIC DNA]</scope>
    <source>
        <strain evidence="2 3">LN1S58</strain>
    </source>
</reference>
<organism evidence="2 3">
    <name type="scientific">Halomonas kalidii</name>
    <dbReference type="NCBI Taxonomy" id="3043293"/>
    <lineage>
        <taxon>Bacteria</taxon>
        <taxon>Pseudomonadati</taxon>
        <taxon>Pseudomonadota</taxon>
        <taxon>Gammaproteobacteria</taxon>
        <taxon>Oceanospirillales</taxon>
        <taxon>Halomonadaceae</taxon>
        <taxon>Halomonas</taxon>
    </lineage>
</organism>
<name>A0ABT6VNN7_9GAMM</name>
<dbReference type="RefSeq" id="WP_282722026.1">
    <property type="nucleotide sequence ID" value="NZ_JASCQO010000038.1"/>
</dbReference>
<keyword evidence="1" id="KW-1133">Transmembrane helix</keyword>
<keyword evidence="1" id="KW-0472">Membrane</keyword>